<keyword evidence="3" id="KW-1185">Reference proteome</keyword>
<reference evidence="2 3" key="1">
    <citation type="journal article" name="Sci. Rep.">
        <title>Genome-scale phylogenetic analyses confirm Olpidium as the closest living zoosporic fungus to the non-flagellated, terrestrial fungi.</title>
        <authorList>
            <person name="Chang Y."/>
            <person name="Rochon D."/>
            <person name="Sekimoto S."/>
            <person name="Wang Y."/>
            <person name="Chovatia M."/>
            <person name="Sandor L."/>
            <person name="Salamov A."/>
            <person name="Grigoriev I.V."/>
            <person name="Stajich J.E."/>
            <person name="Spatafora J.W."/>
        </authorList>
    </citation>
    <scope>NUCLEOTIDE SEQUENCE [LARGE SCALE GENOMIC DNA]</scope>
    <source>
        <strain evidence="2">S191</strain>
    </source>
</reference>
<organism evidence="2 3">
    <name type="scientific">Olpidium bornovanus</name>
    <dbReference type="NCBI Taxonomy" id="278681"/>
    <lineage>
        <taxon>Eukaryota</taxon>
        <taxon>Fungi</taxon>
        <taxon>Fungi incertae sedis</taxon>
        <taxon>Olpidiomycota</taxon>
        <taxon>Olpidiomycotina</taxon>
        <taxon>Olpidiomycetes</taxon>
        <taxon>Olpidiales</taxon>
        <taxon>Olpidiaceae</taxon>
        <taxon>Olpidium</taxon>
    </lineage>
</organism>
<gene>
    <name evidence="2" type="ORF">BJ554DRAFT_4914</name>
</gene>
<dbReference type="EMBL" id="JAEFCI010002065">
    <property type="protein sequence ID" value="KAG5462492.1"/>
    <property type="molecule type" value="Genomic_DNA"/>
</dbReference>
<sequence length="307" mass="32682">RGSRLNFFFPLLRRVNHQVHVGRAWPARDGRPPGGLPQAAACVSGAITLPFAAAPPEPDAGQPPGGIGFTVAFAAKFPHIFAGRPRARARAYKKARSRRCWIRRPLPPLRSARPGNWTQPRGRGGSDTTMRETVSALLQDVVLAAGCFVQAGDGITFEVNGGRGVYSTDPDRGYVLVGNTTDIQLSSRRRESGAGKSARGAHEQPDDVSSIASSLAAVSLSSAVVPAPSETRGRLPGLEKAFQTLLEVVGYPLLYPHWFRKLKIDRENAASVHGPEGLQRPPGERSALVCAGAFPSLARAAPVHANA</sequence>
<dbReference type="Proteomes" id="UP000673691">
    <property type="component" value="Unassembled WGS sequence"/>
</dbReference>
<feature type="non-terminal residue" evidence="2">
    <location>
        <position position="307"/>
    </location>
</feature>
<feature type="region of interest" description="Disordered" evidence="1">
    <location>
        <begin position="185"/>
        <end position="208"/>
    </location>
</feature>
<evidence type="ECO:0000313" key="2">
    <source>
        <dbReference type="EMBL" id="KAG5462492.1"/>
    </source>
</evidence>
<accession>A0A8H7ZZW6</accession>
<evidence type="ECO:0000313" key="3">
    <source>
        <dbReference type="Proteomes" id="UP000673691"/>
    </source>
</evidence>
<dbReference type="AlphaFoldDB" id="A0A8H7ZZW6"/>
<name>A0A8H7ZZW6_9FUNG</name>
<proteinExistence type="predicted"/>
<feature type="non-terminal residue" evidence="2">
    <location>
        <position position="1"/>
    </location>
</feature>
<comment type="caution">
    <text evidence="2">The sequence shown here is derived from an EMBL/GenBank/DDBJ whole genome shotgun (WGS) entry which is preliminary data.</text>
</comment>
<protein>
    <submittedName>
        <fullName evidence="2">Uncharacterized protein</fullName>
    </submittedName>
</protein>
<evidence type="ECO:0000256" key="1">
    <source>
        <dbReference type="SAM" id="MobiDB-lite"/>
    </source>
</evidence>